<dbReference type="Pfam" id="PF02338">
    <property type="entry name" value="OTU"/>
    <property type="match status" value="1"/>
</dbReference>
<keyword evidence="1" id="KW-0175">Coiled coil</keyword>
<proteinExistence type="predicted"/>
<dbReference type="InterPro" id="IPR003323">
    <property type="entry name" value="OTU_dom"/>
</dbReference>
<dbReference type="InterPro" id="IPR037238">
    <property type="entry name" value="YbiA-like_sf"/>
</dbReference>
<reference evidence="3" key="1">
    <citation type="journal article" date="2020" name="Nature">
        <title>Giant virus diversity and host interactions through global metagenomics.</title>
        <authorList>
            <person name="Schulz F."/>
            <person name="Roux S."/>
            <person name="Paez-Espino D."/>
            <person name="Jungbluth S."/>
            <person name="Walsh D.A."/>
            <person name="Denef V.J."/>
            <person name="McMahon K.D."/>
            <person name="Konstantinidis K.T."/>
            <person name="Eloe-Fadrosh E.A."/>
            <person name="Kyrpides N.C."/>
            <person name="Woyke T."/>
        </authorList>
    </citation>
    <scope>NUCLEOTIDE SEQUENCE</scope>
    <source>
        <strain evidence="3">GVMAG-M-3300018416-45</strain>
    </source>
</reference>
<dbReference type="InterPro" id="IPR012816">
    <property type="entry name" value="NADAR"/>
</dbReference>
<evidence type="ECO:0000256" key="1">
    <source>
        <dbReference type="SAM" id="Coils"/>
    </source>
</evidence>
<feature type="coiled-coil region" evidence="1">
    <location>
        <begin position="201"/>
        <end position="228"/>
    </location>
</feature>
<dbReference type="Gene3D" id="3.90.70.80">
    <property type="match status" value="1"/>
</dbReference>
<dbReference type="CDD" id="cd15457">
    <property type="entry name" value="NADAR"/>
    <property type="match status" value="1"/>
</dbReference>
<dbReference type="EMBL" id="MN739225">
    <property type="protein sequence ID" value="QHS94499.1"/>
    <property type="molecule type" value="Genomic_DNA"/>
</dbReference>
<name>A0A6C0BSE5_9ZZZZ</name>
<dbReference type="SUPFAM" id="SSF143990">
    <property type="entry name" value="YbiA-like"/>
    <property type="match status" value="1"/>
</dbReference>
<sequence length="601" mass="68605">MTINIIMVLSRINRGIDYTTNTSVNPSDIGHESSIYDIVINDTETEIVLGKLDDTFLSNYGVVFYNVYDVLDDAVGKKIGIYELLYKDIGDVTDEDGDIDLNKLDDIILFNIPAIGDGTSDIEIPKPPVPYKKTPGEPWIQSFMKNKDYDIIDNEGGGDCLFSSIRDALELSGITISVKELRKKISDNAKDYVYMNYKVLYDSTVSEYRQLETTIAGLKKEIASLRRKMVKTVDGNGDTATKELLRMKQDELKSVNSEMVIQTQQLNEFLFMKDVDSLEKFKLVVKTSNYWGDAWAISSLEQLLQLKLVLLNKRAYIQKSTESVLSCGENPSTDTIYSPKYYILLNYTGQHYTLVTYKGMGSFTFVQLPNEIKHLVMKTCLEKMAGTYYTIKEFRDMMDSKSIGLPSEIPHVTLDDTYDEGDIFQYYIRSMDARPGKGNGEKLGSYKENPYRRLGAISHWRRTLSNSYIHPFQLDNHTWNSVTHYLNANKFKKHDNKFYLQFAIDVNPDGELSNDPYVAESAGTLSGKYKGKQVRPIEIKIDPLFSDNRSDILYKALMAKFSSSSNLRDTLKLTLRAKLHEYIPRNPPLVSEELMNVRKNI</sequence>
<evidence type="ECO:0000259" key="2">
    <source>
        <dbReference type="Pfam" id="PF02338"/>
    </source>
</evidence>
<dbReference type="AlphaFoldDB" id="A0A6C0BSE5"/>
<accession>A0A6C0BSE5</accession>
<dbReference type="Gene3D" id="1.10.357.40">
    <property type="entry name" value="YbiA-like"/>
    <property type="match status" value="1"/>
</dbReference>
<feature type="domain" description="OTU" evidence="2">
    <location>
        <begin position="156"/>
        <end position="352"/>
    </location>
</feature>
<evidence type="ECO:0000313" key="3">
    <source>
        <dbReference type="EMBL" id="QHS94499.1"/>
    </source>
</evidence>
<organism evidence="3">
    <name type="scientific">viral metagenome</name>
    <dbReference type="NCBI Taxonomy" id="1070528"/>
    <lineage>
        <taxon>unclassified sequences</taxon>
        <taxon>metagenomes</taxon>
        <taxon>organismal metagenomes</taxon>
    </lineage>
</organism>
<protein>
    <recommendedName>
        <fullName evidence="2">OTU domain-containing protein</fullName>
    </recommendedName>
</protein>